<reference evidence="2" key="2">
    <citation type="submission" date="2023-06" db="EMBL/GenBank/DDBJ databases">
        <authorList>
            <person name="Kobayashi Y."/>
            <person name="Kayamori A."/>
            <person name="Aoki K."/>
            <person name="Shiwa Y."/>
            <person name="Fujita N."/>
            <person name="Sugita T."/>
            <person name="Iwasaki W."/>
            <person name="Tanaka N."/>
            <person name="Takashima M."/>
        </authorList>
    </citation>
    <scope>NUCLEOTIDE SEQUENCE</scope>
    <source>
        <strain evidence="2">HIS016</strain>
    </source>
</reference>
<sequence length="281" mass="30633">MESLQSKTDELSLTDNDDDASGDTRNLRQGTVRSLSPAPRSRPSRGPPDLERVEHTGRQTGPKGVRDDARAAAAAARARTSAAIKATRAEQERRALVGAPWREDANLEEALAPQLAELDDEGEEEGDDDDEEDLAALRWKRLAALRRDVVREVDGDGYLAAVERSGWVLVAIYEPDMDRCDALLAALPAAGVPAVRARATRIGFSLLSPDTRVDYDYDSDGDDDDGVRADPDVLPTLLVYRDGELRHNWVRVDLEPMYAAGLGALLESEGICGRGVQEESE</sequence>
<protein>
    <recommendedName>
        <fullName evidence="4">Phosducin thioredoxin-like domain-containing protein</fullName>
    </recommendedName>
</protein>
<dbReference type="PRINTS" id="PR00677">
    <property type="entry name" value="PHOSDUCIN"/>
</dbReference>
<dbReference type="Proteomes" id="UP001222932">
    <property type="component" value="Unassembled WGS sequence"/>
</dbReference>
<dbReference type="InterPro" id="IPR001200">
    <property type="entry name" value="Phosducin"/>
</dbReference>
<evidence type="ECO:0000256" key="1">
    <source>
        <dbReference type="SAM" id="MobiDB-lite"/>
    </source>
</evidence>
<feature type="compositionally biased region" description="Polar residues" evidence="1">
    <location>
        <begin position="1"/>
        <end position="14"/>
    </location>
</feature>
<accession>A0AAD3TQ52</accession>
<feature type="region of interest" description="Disordered" evidence="1">
    <location>
        <begin position="1"/>
        <end position="90"/>
    </location>
</feature>
<feature type="compositionally biased region" description="Polar residues" evidence="1">
    <location>
        <begin position="23"/>
        <end position="32"/>
    </location>
</feature>
<evidence type="ECO:0000313" key="3">
    <source>
        <dbReference type="Proteomes" id="UP001222932"/>
    </source>
</evidence>
<dbReference type="PANTHER" id="PTHR46052">
    <property type="entry name" value="PHOSDUCIN-LIKE PROTEIN"/>
    <property type="match status" value="1"/>
</dbReference>
<feature type="compositionally biased region" description="Low complexity" evidence="1">
    <location>
        <begin position="71"/>
        <end position="86"/>
    </location>
</feature>
<dbReference type="PANTHER" id="PTHR46052:SF1">
    <property type="entry name" value="PHOSDUCIN-LIKE PROTEIN"/>
    <property type="match status" value="1"/>
</dbReference>
<dbReference type="InterPro" id="IPR036249">
    <property type="entry name" value="Thioredoxin-like_sf"/>
</dbReference>
<evidence type="ECO:0000313" key="2">
    <source>
        <dbReference type="EMBL" id="GMK54648.1"/>
    </source>
</evidence>
<comment type="caution">
    <text evidence="2">The sequence shown here is derived from an EMBL/GenBank/DDBJ whole genome shotgun (WGS) entry which is preliminary data.</text>
</comment>
<dbReference type="AlphaFoldDB" id="A0AAD3TQ52"/>
<dbReference type="Gene3D" id="3.40.30.10">
    <property type="entry name" value="Glutaredoxin"/>
    <property type="match status" value="1"/>
</dbReference>
<gene>
    <name evidence="2" type="ORF">CspeluHIS016_0112340</name>
</gene>
<dbReference type="InterPro" id="IPR051499">
    <property type="entry name" value="Phosducin-like_reg"/>
</dbReference>
<name>A0AAD3TQ52_9TREE</name>
<feature type="compositionally biased region" description="Basic and acidic residues" evidence="1">
    <location>
        <begin position="48"/>
        <end position="57"/>
    </location>
</feature>
<dbReference type="EMBL" id="BTCM01000001">
    <property type="protein sequence ID" value="GMK54648.1"/>
    <property type="molecule type" value="Genomic_DNA"/>
</dbReference>
<organism evidence="2 3">
    <name type="scientific">Cutaneotrichosporon spelunceum</name>
    <dbReference type="NCBI Taxonomy" id="1672016"/>
    <lineage>
        <taxon>Eukaryota</taxon>
        <taxon>Fungi</taxon>
        <taxon>Dikarya</taxon>
        <taxon>Basidiomycota</taxon>
        <taxon>Agaricomycotina</taxon>
        <taxon>Tremellomycetes</taxon>
        <taxon>Trichosporonales</taxon>
        <taxon>Trichosporonaceae</taxon>
        <taxon>Cutaneotrichosporon</taxon>
    </lineage>
</organism>
<dbReference type="SUPFAM" id="SSF52833">
    <property type="entry name" value="Thioredoxin-like"/>
    <property type="match status" value="1"/>
</dbReference>
<reference evidence="2" key="1">
    <citation type="journal article" date="2023" name="BMC Genomics">
        <title>Chromosome-level genome assemblies of Cutaneotrichosporon spp. (Trichosporonales, Basidiomycota) reveal imbalanced evolution between nucleotide sequences and chromosome synteny.</title>
        <authorList>
            <person name="Kobayashi Y."/>
            <person name="Kayamori A."/>
            <person name="Aoki K."/>
            <person name="Shiwa Y."/>
            <person name="Matsutani M."/>
            <person name="Fujita N."/>
            <person name="Sugita T."/>
            <person name="Iwasaki W."/>
            <person name="Tanaka N."/>
            <person name="Takashima M."/>
        </authorList>
    </citation>
    <scope>NUCLEOTIDE SEQUENCE</scope>
    <source>
        <strain evidence="2">HIS016</strain>
    </source>
</reference>
<keyword evidence="3" id="KW-1185">Reference proteome</keyword>
<proteinExistence type="predicted"/>
<evidence type="ECO:0008006" key="4">
    <source>
        <dbReference type="Google" id="ProtNLM"/>
    </source>
</evidence>
<dbReference type="GO" id="GO:0008277">
    <property type="term" value="P:regulation of G protein-coupled receptor signaling pathway"/>
    <property type="evidence" value="ECO:0007669"/>
    <property type="project" value="InterPro"/>
</dbReference>